<evidence type="ECO:0000256" key="2">
    <source>
        <dbReference type="SAM" id="Phobius"/>
    </source>
</evidence>
<feature type="transmembrane region" description="Helical" evidence="2">
    <location>
        <begin position="99"/>
        <end position="124"/>
    </location>
</feature>
<dbReference type="PROSITE" id="PS50020">
    <property type="entry name" value="WW_DOMAIN_2"/>
    <property type="match status" value="1"/>
</dbReference>
<comment type="caution">
    <text evidence="4">The sequence shown here is derived from an EMBL/GenBank/DDBJ whole genome shotgun (WGS) entry which is preliminary data.</text>
</comment>
<feature type="domain" description="WW" evidence="3">
    <location>
        <begin position="228"/>
        <end position="261"/>
    </location>
</feature>
<accession>A0AB34K7M8</accession>
<dbReference type="SMART" id="SM00456">
    <property type="entry name" value="WW"/>
    <property type="match status" value="1"/>
</dbReference>
<keyword evidence="5" id="KW-1185">Reference proteome</keyword>
<name>A0AB34K7M8_PRYPA</name>
<dbReference type="EMBL" id="JBGBPQ010000002">
    <property type="protein sequence ID" value="KAL1528474.1"/>
    <property type="molecule type" value="Genomic_DNA"/>
</dbReference>
<keyword evidence="2" id="KW-0472">Membrane</keyword>
<proteinExistence type="predicted"/>
<reference evidence="4 5" key="1">
    <citation type="journal article" date="2024" name="Science">
        <title>Giant polyketide synthase enzymes in the biosynthesis of giant marine polyether toxins.</title>
        <authorList>
            <person name="Fallon T.R."/>
            <person name="Shende V.V."/>
            <person name="Wierzbicki I.H."/>
            <person name="Pendleton A.L."/>
            <person name="Watervoot N.F."/>
            <person name="Auber R.P."/>
            <person name="Gonzalez D.J."/>
            <person name="Wisecaver J.H."/>
            <person name="Moore B.S."/>
        </authorList>
    </citation>
    <scope>NUCLEOTIDE SEQUENCE [LARGE SCALE GENOMIC DNA]</scope>
    <source>
        <strain evidence="4 5">12B1</strain>
    </source>
</reference>
<dbReference type="Proteomes" id="UP001515480">
    <property type="component" value="Unassembled WGS sequence"/>
</dbReference>
<keyword evidence="2" id="KW-0812">Transmembrane</keyword>
<evidence type="ECO:0000313" key="5">
    <source>
        <dbReference type="Proteomes" id="UP001515480"/>
    </source>
</evidence>
<feature type="transmembrane region" description="Helical" evidence="2">
    <location>
        <begin position="25"/>
        <end position="47"/>
    </location>
</feature>
<feature type="transmembrane region" description="Helical" evidence="2">
    <location>
        <begin position="67"/>
        <end position="87"/>
    </location>
</feature>
<dbReference type="InterPro" id="IPR001202">
    <property type="entry name" value="WW_dom"/>
</dbReference>
<feature type="transmembrane region" description="Helical" evidence="2">
    <location>
        <begin position="181"/>
        <end position="204"/>
    </location>
</feature>
<feature type="region of interest" description="Disordered" evidence="1">
    <location>
        <begin position="259"/>
        <end position="285"/>
    </location>
</feature>
<evidence type="ECO:0000256" key="1">
    <source>
        <dbReference type="SAM" id="MobiDB-lite"/>
    </source>
</evidence>
<dbReference type="AlphaFoldDB" id="A0AB34K7M8"/>
<sequence length="285" mass="31002">MGAHDEQGERGEACMCSSTSQRNCVVLAVVQVMLTVLGLGFSVMPWLDNNSLCSQNHILCLADLHRHSWWLAPPTSFWAGVAGLCMLRGQRAKSWCKSWWLSTSFDLQVMVAPVSALCFFLLGWQALWIRHVHFAGCARNSRIDSVAHVDNDAYGEGIFDSSTTGAHGGEFGCGAYPSRAVFTYAGLSIVMQIQAACAVCAAMAMRGGRLESYACPGGKGASISSSSSGRKGGWRKRINAEGRTFYEHRRTGRVQYDLPVNTSDVEEGRSDMSGCEGRLPRVDES</sequence>
<evidence type="ECO:0000259" key="3">
    <source>
        <dbReference type="PROSITE" id="PS50020"/>
    </source>
</evidence>
<gene>
    <name evidence="4" type="ORF">AB1Y20_009818</name>
</gene>
<keyword evidence="2" id="KW-1133">Transmembrane helix</keyword>
<evidence type="ECO:0000313" key="4">
    <source>
        <dbReference type="EMBL" id="KAL1528474.1"/>
    </source>
</evidence>
<organism evidence="4 5">
    <name type="scientific">Prymnesium parvum</name>
    <name type="common">Toxic golden alga</name>
    <dbReference type="NCBI Taxonomy" id="97485"/>
    <lineage>
        <taxon>Eukaryota</taxon>
        <taxon>Haptista</taxon>
        <taxon>Haptophyta</taxon>
        <taxon>Prymnesiophyceae</taxon>
        <taxon>Prymnesiales</taxon>
        <taxon>Prymnesiaceae</taxon>
        <taxon>Prymnesium</taxon>
    </lineage>
</organism>
<protein>
    <recommendedName>
        <fullName evidence="3">WW domain-containing protein</fullName>
    </recommendedName>
</protein>